<dbReference type="InterPro" id="IPR055414">
    <property type="entry name" value="LRR_R13L4/SHOC2-like"/>
</dbReference>
<dbReference type="Proteomes" id="UP001161247">
    <property type="component" value="Chromosome 1"/>
</dbReference>
<dbReference type="Gene3D" id="3.80.10.10">
    <property type="entry name" value="Ribonuclease Inhibitor"/>
    <property type="match status" value="2"/>
</dbReference>
<feature type="compositionally biased region" description="Polar residues" evidence="4">
    <location>
        <begin position="197"/>
        <end position="211"/>
    </location>
</feature>
<dbReference type="SUPFAM" id="SSF52047">
    <property type="entry name" value="RNI-like"/>
    <property type="match status" value="1"/>
</dbReference>
<feature type="region of interest" description="Disordered" evidence="4">
    <location>
        <begin position="806"/>
        <end position="833"/>
    </location>
</feature>
<dbReference type="PANTHER" id="PTHR47186">
    <property type="entry name" value="LEUCINE-RICH REPEAT-CONTAINING PROTEIN 57"/>
    <property type="match status" value="1"/>
</dbReference>
<name>A0AAV1BYR6_OLDCO</name>
<dbReference type="AlphaFoldDB" id="A0AAV1BYR6"/>
<reference evidence="7" key="1">
    <citation type="submission" date="2023-03" db="EMBL/GenBank/DDBJ databases">
        <authorList>
            <person name="Julca I."/>
        </authorList>
    </citation>
    <scope>NUCLEOTIDE SEQUENCE</scope>
</reference>
<feature type="region of interest" description="Disordered" evidence="4">
    <location>
        <begin position="1"/>
        <end position="266"/>
    </location>
</feature>
<organism evidence="7 8">
    <name type="scientific">Oldenlandia corymbosa var. corymbosa</name>
    <dbReference type="NCBI Taxonomy" id="529605"/>
    <lineage>
        <taxon>Eukaryota</taxon>
        <taxon>Viridiplantae</taxon>
        <taxon>Streptophyta</taxon>
        <taxon>Embryophyta</taxon>
        <taxon>Tracheophyta</taxon>
        <taxon>Spermatophyta</taxon>
        <taxon>Magnoliopsida</taxon>
        <taxon>eudicotyledons</taxon>
        <taxon>Gunneridae</taxon>
        <taxon>Pentapetalae</taxon>
        <taxon>asterids</taxon>
        <taxon>lamiids</taxon>
        <taxon>Gentianales</taxon>
        <taxon>Rubiaceae</taxon>
        <taxon>Rubioideae</taxon>
        <taxon>Spermacoceae</taxon>
        <taxon>Hedyotis-Oldenlandia complex</taxon>
        <taxon>Oldenlandia</taxon>
    </lineage>
</organism>
<keyword evidence="8" id="KW-1185">Reference proteome</keyword>
<evidence type="ECO:0000313" key="7">
    <source>
        <dbReference type="EMBL" id="CAI9087660.1"/>
    </source>
</evidence>
<evidence type="ECO:0000256" key="2">
    <source>
        <dbReference type="ARBA" id="ARBA00022741"/>
    </source>
</evidence>
<dbReference type="Pfam" id="PF23598">
    <property type="entry name" value="LRR_14"/>
    <property type="match status" value="1"/>
</dbReference>
<feature type="compositionally biased region" description="Polar residues" evidence="4">
    <location>
        <begin position="32"/>
        <end position="50"/>
    </location>
</feature>
<evidence type="ECO:0000256" key="4">
    <source>
        <dbReference type="SAM" id="MobiDB-lite"/>
    </source>
</evidence>
<keyword evidence="2" id="KW-0547">Nucleotide-binding</keyword>
<dbReference type="Pfam" id="PF23559">
    <property type="entry name" value="WHD_DRP"/>
    <property type="match status" value="1"/>
</dbReference>
<feature type="domain" description="Disease resistance R13L4/SHOC-2-like LRR" evidence="6">
    <location>
        <begin position="652"/>
        <end position="810"/>
    </location>
</feature>
<dbReference type="InterPro" id="IPR058922">
    <property type="entry name" value="WHD_DRP"/>
</dbReference>
<keyword evidence="3" id="KW-0067">ATP-binding</keyword>
<evidence type="ECO:0000313" key="8">
    <source>
        <dbReference type="Proteomes" id="UP001161247"/>
    </source>
</evidence>
<sequence>MLQEKEETKGENQPTMTTSTIPEEMSPAESITPPTALNDSSETQNTQHNPPSKPEIGDKEAVATASNPPVDENLAQGANPENQDTTSSHVDPAGTTTSPKLDDSVQLTNSENQKTLPSPVPETTGEVKPLSTDASAQIPKEMTENQQKLDLANIVSETSPESRNQDSARITNDPPTETSKQDSADVTTDPSPEISKQHSALISTEPCSSETSKPDSADITTEPSTETAKQEPTTITQPQSEILKQDSPNFPLQTDQKTNPVVSKKDSICLPLPGLLHRLKDKHLEPKKPALVQEISVAPSKEISKAPTSGQSTASSPSKDAITKKSLVTQQDANISTKDELSKSIDADINFIKLESSKLGQYKDHVSSLANDAAERFEELKKVGTEKELRELKKEVTKLKLQIPSKHKGAEERGPHKGHQDSKIRQKIVPELLMKRMPQLYKSNQFDGCSEVRDFERLFDELSGELKLCLMCFSIFPENVIIKKRLMLYWWIAEGFVPPIPRNDEIRQQIEKGKTVEEFADEFFEQLTKMGFIEPVNNRHCLSVGCYKMHPFVRLALIMIAEREKFFNFDEEGMPTEESSGTFQACLMGRGLIDYQDLQKGLVSSQDLEKLHVVFNVNEPILEIRPDWFMRMKNLSVLYLGRWKVSATDHIEVEEADFLDGLSSMEHLRFFSLQGVSRIMELPDAISQLMNLIILDLRACHSLESIPEGICSLRNLTYLDLSECYLLEHMPKGLAFLSNLKVFKGFVVGEEQNKHTCCLDDLAKLKKLIKLTIYTGLSEFPNDKDIAALQNFTVLKKLTIAWGGSALHTKPSPKQEQPKQDNGGQRKKALKKAGTLSRTLKKFGTFKASAGLATTPLKLEKLEKLDLKSFPKTETPTWLMPSSLPSLKKLYIRGGKFSDLGQYQEDLELKQGTQGHEMDTWNVEILRVKYLSDLEMDWRKLLELFPNLVYLEKVNCPKLSFFPTDGYGVWINKQKLKQMQIR</sequence>
<dbReference type="InterPro" id="IPR032675">
    <property type="entry name" value="LRR_dom_sf"/>
</dbReference>
<evidence type="ECO:0000259" key="5">
    <source>
        <dbReference type="Pfam" id="PF23559"/>
    </source>
</evidence>
<feature type="compositionally biased region" description="Polar residues" evidence="4">
    <location>
        <begin position="812"/>
        <end position="823"/>
    </location>
</feature>
<feature type="compositionally biased region" description="Polar residues" evidence="4">
    <location>
        <begin position="218"/>
        <end position="261"/>
    </location>
</feature>
<dbReference type="PANTHER" id="PTHR47186:SF54">
    <property type="entry name" value="DISEASE RESISTANCE RPP13-LIKE PROTEIN 4"/>
    <property type="match status" value="1"/>
</dbReference>
<feature type="compositionally biased region" description="Polar residues" evidence="4">
    <location>
        <begin position="79"/>
        <end position="116"/>
    </location>
</feature>
<protein>
    <submittedName>
        <fullName evidence="7">OLC1v1021789C1</fullName>
    </submittedName>
</protein>
<feature type="compositionally biased region" description="Polar residues" evidence="4">
    <location>
        <begin position="306"/>
        <end position="318"/>
    </location>
</feature>
<evidence type="ECO:0000256" key="3">
    <source>
        <dbReference type="ARBA" id="ARBA00022840"/>
    </source>
</evidence>
<keyword evidence="1" id="KW-0677">Repeat</keyword>
<feature type="compositionally biased region" description="Basic and acidic residues" evidence="4">
    <location>
        <begin position="1"/>
        <end position="10"/>
    </location>
</feature>
<feature type="region of interest" description="Disordered" evidence="4">
    <location>
        <begin position="295"/>
        <end position="325"/>
    </location>
</feature>
<feature type="compositionally biased region" description="Polar residues" evidence="4">
    <location>
        <begin position="11"/>
        <end position="21"/>
    </location>
</feature>
<accession>A0AAV1BYR6</accession>
<dbReference type="EMBL" id="OX459118">
    <property type="protein sequence ID" value="CAI9087660.1"/>
    <property type="molecule type" value="Genomic_DNA"/>
</dbReference>
<feature type="compositionally biased region" description="Polar residues" evidence="4">
    <location>
        <begin position="155"/>
        <end position="178"/>
    </location>
</feature>
<gene>
    <name evidence="7" type="ORF">OLC1_LOCUS424</name>
</gene>
<evidence type="ECO:0000256" key="1">
    <source>
        <dbReference type="ARBA" id="ARBA00022737"/>
    </source>
</evidence>
<evidence type="ECO:0000259" key="6">
    <source>
        <dbReference type="Pfam" id="PF23598"/>
    </source>
</evidence>
<feature type="domain" description="Disease resistance protein winged helix" evidence="5">
    <location>
        <begin position="475"/>
        <end position="553"/>
    </location>
</feature>
<proteinExistence type="predicted"/>